<organism evidence="2 3">
    <name type="scientific">Acanthamoeba castellanii (strain ATCC 30010 / Neff)</name>
    <dbReference type="NCBI Taxonomy" id="1257118"/>
    <lineage>
        <taxon>Eukaryota</taxon>
        <taxon>Amoebozoa</taxon>
        <taxon>Discosea</taxon>
        <taxon>Longamoebia</taxon>
        <taxon>Centramoebida</taxon>
        <taxon>Acanthamoebidae</taxon>
        <taxon>Acanthamoeba</taxon>
    </lineage>
</organism>
<dbReference type="GO" id="GO:0005634">
    <property type="term" value="C:nucleus"/>
    <property type="evidence" value="ECO:0007669"/>
    <property type="project" value="TreeGrafter"/>
</dbReference>
<gene>
    <name evidence="2" type="ORF">ACA1_180590</name>
</gene>
<feature type="compositionally biased region" description="Acidic residues" evidence="1">
    <location>
        <begin position="929"/>
        <end position="943"/>
    </location>
</feature>
<evidence type="ECO:0000256" key="1">
    <source>
        <dbReference type="SAM" id="MobiDB-lite"/>
    </source>
</evidence>
<dbReference type="SUPFAM" id="SSF48371">
    <property type="entry name" value="ARM repeat"/>
    <property type="match status" value="2"/>
</dbReference>
<name>L8GCN9_ACACF</name>
<dbReference type="VEuPathDB" id="AmoebaDB:ACA1_180590"/>
<dbReference type="GO" id="GO:0006355">
    <property type="term" value="P:regulation of DNA-templated transcription"/>
    <property type="evidence" value="ECO:0007669"/>
    <property type="project" value="TreeGrafter"/>
</dbReference>
<dbReference type="InterPro" id="IPR016024">
    <property type="entry name" value="ARM-type_fold"/>
</dbReference>
<evidence type="ECO:0000313" key="2">
    <source>
        <dbReference type="EMBL" id="ELR10847.1"/>
    </source>
</evidence>
<feature type="region of interest" description="Disordered" evidence="1">
    <location>
        <begin position="2032"/>
        <end position="2056"/>
    </location>
</feature>
<keyword evidence="3" id="KW-1185">Reference proteome</keyword>
<dbReference type="InterPro" id="IPR046805">
    <property type="entry name" value="Tra1_ring"/>
</dbReference>
<dbReference type="InterPro" id="IPR046807">
    <property type="entry name" value="Tra1_central"/>
</dbReference>
<dbReference type="RefSeq" id="XP_004332860.1">
    <property type="nucleotide sequence ID" value="XM_004332812.1"/>
</dbReference>
<dbReference type="Pfam" id="PF20206">
    <property type="entry name" value="Tra1_ring"/>
    <property type="match status" value="1"/>
</dbReference>
<dbReference type="GO" id="GO:0006281">
    <property type="term" value="P:DNA repair"/>
    <property type="evidence" value="ECO:0007669"/>
    <property type="project" value="TreeGrafter"/>
</dbReference>
<dbReference type="OrthoDB" id="18898at2759"/>
<dbReference type="GeneID" id="14911262"/>
<feature type="region of interest" description="Disordered" evidence="1">
    <location>
        <begin position="927"/>
        <end position="952"/>
    </location>
</feature>
<dbReference type="InterPro" id="IPR050517">
    <property type="entry name" value="DDR_Repair_Kinase"/>
</dbReference>
<proteinExistence type="predicted"/>
<dbReference type="Pfam" id="PF20175">
    <property type="entry name" value="Tra1_central"/>
    <property type="match status" value="1"/>
</dbReference>
<feature type="region of interest" description="Disordered" evidence="1">
    <location>
        <begin position="466"/>
        <end position="485"/>
    </location>
</feature>
<reference evidence="2 3" key="1">
    <citation type="journal article" date="2013" name="Genome Biol.">
        <title>Genome of Acanthamoeba castellanii highlights extensive lateral gene transfer and early evolution of tyrosine kinase signaling.</title>
        <authorList>
            <person name="Clarke M."/>
            <person name="Lohan A.J."/>
            <person name="Liu B."/>
            <person name="Lagkouvardos I."/>
            <person name="Roy S."/>
            <person name="Zafar N."/>
            <person name="Bertelli C."/>
            <person name="Schilde C."/>
            <person name="Kianianmomeni A."/>
            <person name="Burglin T.R."/>
            <person name="Frech C."/>
            <person name="Turcotte B."/>
            <person name="Kopec K.O."/>
            <person name="Synnott J.M."/>
            <person name="Choo C."/>
            <person name="Paponov I."/>
            <person name="Finkler A."/>
            <person name="Soon Heng Tan C."/>
            <person name="Hutchins A.P."/>
            <person name="Weinmeier T."/>
            <person name="Rattei T."/>
            <person name="Chu J.S."/>
            <person name="Gimenez G."/>
            <person name="Irimia M."/>
            <person name="Rigden D.J."/>
            <person name="Fitzpatrick D.A."/>
            <person name="Lorenzo-Morales J."/>
            <person name="Bateman A."/>
            <person name="Chiu C.H."/>
            <person name="Tang P."/>
            <person name="Hegemann P."/>
            <person name="Fromm H."/>
            <person name="Raoult D."/>
            <person name="Greub G."/>
            <person name="Miranda-Saavedra D."/>
            <person name="Chen N."/>
            <person name="Nash P."/>
            <person name="Ginger M.L."/>
            <person name="Horn M."/>
            <person name="Schaap P."/>
            <person name="Caler L."/>
            <person name="Loftus B."/>
        </authorList>
    </citation>
    <scope>NUCLEOTIDE SEQUENCE [LARGE SCALE GENOMIC DNA]</scope>
    <source>
        <strain evidence="2 3">Neff</strain>
    </source>
</reference>
<accession>L8GCN9</accession>
<dbReference type="KEGG" id="acan:ACA1_180590"/>
<evidence type="ECO:0000313" key="3">
    <source>
        <dbReference type="Proteomes" id="UP000011083"/>
    </source>
</evidence>
<dbReference type="STRING" id="1257118.L8GCN9"/>
<dbReference type="OMA" id="CALLICE"/>
<dbReference type="EMBL" id="KB008172">
    <property type="protein sequence ID" value="ELR10847.1"/>
    <property type="molecule type" value="Genomic_DNA"/>
</dbReference>
<dbReference type="PANTHER" id="PTHR11139">
    <property type="entry name" value="ATAXIA TELANGIECTASIA MUTATED ATM -RELATED"/>
    <property type="match status" value="1"/>
</dbReference>
<feature type="compositionally biased region" description="Low complexity" evidence="1">
    <location>
        <begin position="2032"/>
        <end position="2045"/>
    </location>
</feature>
<dbReference type="GO" id="GO:0035267">
    <property type="term" value="C:NuA4 histone acetyltransferase complex"/>
    <property type="evidence" value="ECO:0007669"/>
    <property type="project" value="TreeGrafter"/>
</dbReference>
<dbReference type="GO" id="GO:0000124">
    <property type="term" value="C:SAGA complex"/>
    <property type="evidence" value="ECO:0007669"/>
    <property type="project" value="TreeGrafter"/>
</dbReference>
<protein>
    <submittedName>
        <fullName evidence="2">TRRAP family protein</fullName>
    </submittedName>
</protein>
<dbReference type="PANTHER" id="PTHR11139:SF1">
    <property type="entry name" value="TRANSFORMATION_TRANSCRIPTION DOMAIN-ASSOCIATED PROTEIN"/>
    <property type="match status" value="1"/>
</dbReference>
<sequence>MCRVLTTHRADVGDDPTALLGLVTEVKESMEAVVHGERSYEQFLHFLFAVFYNLLRQGAPQFVEGPEQKVRNTVLDILNRLPTTAALQPYAANLLKLSMFLLEVENEDNAVICLRIIIDLHKNYRPMLEGDVQPFLDIVQKIYSDLPATVAAVFSATAAAAAAAAATSKPSDPSVPAKQQAPPTSAASGLALDATAAPPGKKAAAAGHGLIRSTQSFKVLTECPIIVVLLFQLYPRYLHANIPKFMPLIVNTLGLVAPKAALTTHRAAYVDFVAAQVKTLSFLAYMLRGYAEHLRPYQEQIPKCVIALLLNCPHECAAIRKAMDRRVLIATRHILATEFRVGFISQIDTLLDEQVLIGSGRTSFETLRPLAYSTLADLVHHVRTDLSLPQLSRVVQLFARNIHDSTLPFNIQTMSAKLLLNLVEGIARKTSDVEGKGRALLVRILDNFVNKFSSLKKQIPKIVSQPLEDDDAKPGTLQSQKRKRSQARTLASIKDCRVLMKNLVMGLKNIVWGITSCTQTLRTRHAATAAAGGSPAVDPHRALVAEECLIFTRLLKNGLKCFGIYSEGPNPSLQEEKDIMDHFAAVFTMVDARVFQDVLQAQMPFLFRQMVTNQSAISIPQHFLANPGVSRMFAELLLDFLMKRIGELGGSERTEADVLLRLFKLVFGSVTLFAENEPVLQPHLALIITSSIKYAGEVKDPNNYFQLMRALFRSIGGGKFEYLYKEFLPLLPALLDILGRLQFSSHPQKLRDLFVELCLTVPVRLSSLLPCLRLLMRPLVLALASSNNDLITQGFRTLELCVDNLTPDFLDPILGEVQLELMQAIWRHIRPLPYPHGPQAARILGKLAGRNRRFLQHPQAIKSEYHPAQDESLSLALQFQPSTPFTLPLGNTISAARKALLSPASDTHTKAQLLPSFTPLRAPCADTHCEEEEEEEEEEEGADSAELAALSSRAPSSSASGVLQVCVMLMLNPEFNAEAIAARLAEAEEGWGEQHKAPFPAYAEGEKTAAKTRSQLLAEQQIMHSMLYALVVATADEKLKEELGTFLSDITRHFALLFAARVLPATSALKAPDPSPSLIPIPREMDPLVFMDALMEALTSRDREYAKAAVQVLETLTDMVISLAPGPAAAAGLPVFDELATRMCHACYKAEWQYKSGGCAGIALLSSKLPPKRARTHQVTFVKALIFVLKDLSPEVSATTVEEASRTLSVVLKVCNARQQPESSESEEEARDYQGVFRQVLALLAGELAQPNATVRKNIKDLLHQIADLTGTDLTTLLEPLKQSILGPVFGKQPLRSLPILVQTGYLDALTFCISLRPSFVPFTFELVRVLKEALEIAEVDDVAKVRQHRKLQLLTNSRVVAIELLSVAMACPEFQAPEHQEFRNRIIGVFFKTLTLRSKEVVSVSKKGLSHVINQHKLPKELLQSSLRPVLLNLADYRKLSVPLLKGLARLLELLTNCFNVTLGEKLLEHLQKWNEPQKIAAAKIWKEGEEIKIAAHIIDIFHLLPSAASKFLEPLVNLTIQLEALLPREVSSPYRQPLIKFLSCYPAEAVEYFVSERLTNPAYSKLWGFVLNHPLAAELRNELAKNPTTLINATFNYNQGRPPVELQFQGILMTRTLVKFLPDWLARNRPVLDCLLAIWKSPSFLKETRLRNEETQPLSNMRESKLMVKCFLNYCKHHGDEVDVLFQMLSIFTIRTTIDYSFLKDYYLHTIAEEYTAAQKNAILHRFVNFFTSAEPAYSSEHKVKVLQVLIIPALTASFLKQETSEVVDPTLVAAIVNNILDPTSPRNPFPSSSPFATSAPSLPASTPALVSPAAAAAAAPLSAAGSQEAAKSSAKTLLPGSRAPYDEALSIELLQLATLLVRFMPNELVEHRKELIKFAWNHLKSEDTTSKQCAFIEAYETPPKIILQVYVALLRAFQPEARSLVRQALDILTPALDKRLPSSDPWIRWTKKILVEEGHSLPQLIHILQLLTRHPTLFYRCRSEFVTHVVHSLSRIGLLPNSSPENRRLAVDLVELILTWEKQRLDAARLAAPSSSSSSAAPEPGPQPTGKHD</sequence>
<feature type="non-terminal residue" evidence="2">
    <location>
        <position position="1"/>
    </location>
</feature>
<dbReference type="Proteomes" id="UP000011083">
    <property type="component" value="Unassembled WGS sequence"/>
</dbReference>